<dbReference type="PROSITE" id="PS51318">
    <property type="entry name" value="TAT"/>
    <property type="match status" value="1"/>
</dbReference>
<dbReference type="SUPFAM" id="SSF51445">
    <property type="entry name" value="(Trans)glycosidases"/>
    <property type="match status" value="1"/>
</dbReference>
<protein>
    <recommendedName>
        <fullName evidence="3">Asl1-like glycosyl hydrolase catalytic domain-containing protein</fullName>
    </recommendedName>
</protein>
<dbReference type="Gene3D" id="3.20.20.80">
    <property type="entry name" value="Glycosidases"/>
    <property type="match status" value="1"/>
</dbReference>
<dbReference type="AlphaFoldDB" id="A0A2G6E919"/>
<evidence type="ECO:0000313" key="1">
    <source>
        <dbReference type="EMBL" id="PID58596.1"/>
    </source>
</evidence>
<organism evidence="1 2">
    <name type="scientific">candidate division KSB3 bacterium</name>
    <dbReference type="NCBI Taxonomy" id="2044937"/>
    <lineage>
        <taxon>Bacteria</taxon>
        <taxon>candidate division KSB3</taxon>
    </lineage>
</organism>
<reference evidence="1 2" key="1">
    <citation type="submission" date="2017-10" db="EMBL/GenBank/DDBJ databases">
        <title>Novel microbial diversity and functional potential in the marine mammal oral microbiome.</title>
        <authorList>
            <person name="Dudek N.K."/>
            <person name="Sun C.L."/>
            <person name="Burstein D."/>
            <person name="Kantor R.S."/>
            <person name="Aliaga Goltsman D.S."/>
            <person name="Bik E.M."/>
            <person name="Thomas B.C."/>
            <person name="Banfield J.F."/>
            <person name="Relman D.A."/>
        </authorList>
    </citation>
    <scope>NUCLEOTIDE SEQUENCE [LARGE SCALE GENOMIC DNA]</scope>
    <source>
        <strain evidence="1">DOLZORAL124_49_17</strain>
    </source>
</reference>
<evidence type="ECO:0008006" key="3">
    <source>
        <dbReference type="Google" id="ProtNLM"/>
    </source>
</evidence>
<evidence type="ECO:0000313" key="2">
    <source>
        <dbReference type="Proteomes" id="UP000229740"/>
    </source>
</evidence>
<comment type="caution">
    <text evidence="1">The sequence shown here is derived from an EMBL/GenBank/DDBJ whole genome shotgun (WGS) entry which is preliminary data.</text>
</comment>
<proteinExistence type="predicted"/>
<sequence>MTMNAVQTYTRRDILRMGLAAGGLLALGGCSSSSPTGPSGGGSTDFLAFNVHPYNGLYTLQLKALQAIGATWIRTTLGLPNDIAGAYAAPPGINVLGLIGDYTHTSIDQRDWPDMLRTVIQRYPGIRYFQILNEPEIFYDMSNTEYVRNYLKVAHDLIRREFPHVNIVSAAPIGQYSGLVDFAQMSLAGADDYCDYRGVHIYFEEDIVYSWSEFRLATENPIMITETGSSNPSKHLRWWRNAIPEMKRKLNTDFVFYYTLLEQPAYTGYEIIQAELNAAGEIVPASGSELYEYLKNS</sequence>
<accession>A0A2G6E919</accession>
<dbReference type="InterPro" id="IPR006311">
    <property type="entry name" value="TAT_signal"/>
</dbReference>
<dbReference type="InterPro" id="IPR017853">
    <property type="entry name" value="GH"/>
</dbReference>
<dbReference type="EMBL" id="PDPS01000022">
    <property type="protein sequence ID" value="PID58596.1"/>
    <property type="molecule type" value="Genomic_DNA"/>
</dbReference>
<name>A0A2G6E919_9BACT</name>
<gene>
    <name evidence="1" type="ORF">CSB45_03360</name>
</gene>
<dbReference type="Proteomes" id="UP000229740">
    <property type="component" value="Unassembled WGS sequence"/>
</dbReference>